<comment type="caution">
    <text evidence="1">The sequence shown here is derived from an EMBL/GenBank/DDBJ whole genome shotgun (WGS) entry which is preliminary data.</text>
</comment>
<evidence type="ECO:0000313" key="1">
    <source>
        <dbReference type="EMBL" id="CAG8800301.1"/>
    </source>
</evidence>
<sequence>MSESDICDNFFEDTTYETSDNISSISSNSGATSTIFSDQSNVAKKIKLNHPKPRRQYTKSSWVWKHFTLSKDKVYCICTVEITKLSNKKVKCGHKLLYDDGTGNMSSHLQIKHNLHEKRNKNQDRTTQQTLLETIE</sequence>
<evidence type="ECO:0000313" key="2">
    <source>
        <dbReference type="Proteomes" id="UP000789920"/>
    </source>
</evidence>
<accession>A0ACA9RP17</accession>
<dbReference type="Proteomes" id="UP000789920">
    <property type="component" value="Unassembled WGS sequence"/>
</dbReference>
<organism evidence="1 2">
    <name type="scientific">Racocetra persica</name>
    <dbReference type="NCBI Taxonomy" id="160502"/>
    <lineage>
        <taxon>Eukaryota</taxon>
        <taxon>Fungi</taxon>
        <taxon>Fungi incertae sedis</taxon>
        <taxon>Mucoromycota</taxon>
        <taxon>Glomeromycotina</taxon>
        <taxon>Glomeromycetes</taxon>
        <taxon>Diversisporales</taxon>
        <taxon>Gigasporaceae</taxon>
        <taxon>Racocetra</taxon>
    </lineage>
</organism>
<reference evidence="1" key="1">
    <citation type="submission" date="2021-06" db="EMBL/GenBank/DDBJ databases">
        <authorList>
            <person name="Kallberg Y."/>
            <person name="Tangrot J."/>
            <person name="Rosling A."/>
        </authorList>
    </citation>
    <scope>NUCLEOTIDE SEQUENCE</scope>
    <source>
        <strain evidence="1">MA461A</strain>
    </source>
</reference>
<gene>
    <name evidence="1" type="ORF">RPERSI_LOCUS20887</name>
</gene>
<dbReference type="EMBL" id="CAJVQC010059969">
    <property type="protein sequence ID" value="CAG8800301.1"/>
    <property type="molecule type" value="Genomic_DNA"/>
</dbReference>
<name>A0ACA9RP17_9GLOM</name>
<feature type="non-terminal residue" evidence="1">
    <location>
        <position position="136"/>
    </location>
</feature>
<protein>
    <submittedName>
        <fullName evidence="1">14839_t:CDS:1</fullName>
    </submittedName>
</protein>
<keyword evidence="2" id="KW-1185">Reference proteome</keyword>
<proteinExistence type="predicted"/>